<proteinExistence type="inferred from homology"/>
<dbReference type="HAMAP" id="MF_01215">
    <property type="entry name" value="OMPdecase_type2"/>
    <property type="match status" value="1"/>
</dbReference>
<evidence type="ECO:0000256" key="1">
    <source>
        <dbReference type="ARBA" id="ARBA00004861"/>
    </source>
</evidence>
<dbReference type="InterPro" id="IPR013785">
    <property type="entry name" value="Aldolase_TIM"/>
</dbReference>
<dbReference type="InterPro" id="IPR011060">
    <property type="entry name" value="RibuloseP-bd_barrel"/>
</dbReference>
<name>A0A972VU35_9GAMM</name>
<accession>A0A972VU35</accession>
<keyword evidence="4 7" id="KW-0665">Pyrimidine biosynthesis</keyword>
<feature type="active site" description="Proton donor" evidence="7">
    <location>
        <position position="94"/>
    </location>
</feature>
<dbReference type="PANTHER" id="PTHR43375:SF1">
    <property type="entry name" value="OROTIDINE 5'-PHOSPHATE DECARBOXYLASE"/>
    <property type="match status" value="1"/>
</dbReference>
<comment type="caution">
    <text evidence="9">The sequence shown here is derived from an EMBL/GenBank/DDBJ whole genome shotgun (WGS) entry which is preliminary data.</text>
</comment>
<reference evidence="9" key="1">
    <citation type="submission" date="2020-05" db="EMBL/GenBank/DDBJ databases">
        <title>Sulfur intermediates as new biogeochemical hubs in an aquatic model microbial ecosystem.</title>
        <authorList>
            <person name="Vigneron A."/>
        </authorList>
    </citation>
    <scope>NUCLEOTIDE SEQUENCE</scope>
    <source>
        <strain evidence="9">Bin.250</strain>
    </source>
</reference>
<evidence type="ECO:0000313" key="10">
    <source>
        <dbReference type="Proteomes" id="UP000754644"/>
    </source>
</evidence>
<comment type="catalytic activity">
    <reaction evidence="6 7">
        <text>orotidine 5'-phosphate + H(+) = UMP + CO2</text>
        <dbReference type="Rhea" id="RHEA:11596"/>
        <dbReference type="ChEBI" id="CHEBI:15378"/>
        <dbReference type="ChEBI" id="CHEBI:16526"/>
        <dbReference type="ChEBI" id="CHEBI:57538"/>
        <dbReference type="ChEBI" id="CHEBI:57865"/>
        <dbReference type="EC" id="4.1.1.23"/>
    </reaction>
</comment>
<evidence type="ECO:0000256" key="3">
    <source>
        <dbReference type="ARBA" id="ARBA00022793"/>
    </source>
</evidence>
<sequence length="271" mass="29232">MTTFFSSVASRQQATGSLLCVGLDTDQARLPAHLQGQPDPIFAFNKAIIDATADQVCCFKPQIAYYASQAAEDQLQATIAYLRELQIPVLLDAKRGDIGSTAEHYSREAFERYGADAVTVNPYMGYDSMVPYLEYQDKGVFILCRTSNPGGADIQNLTLSDGRRVFEYVAEEAAGRWNQFGNVGLVTGATQPEELARIRAISGDMPFLVPGVGAQGGDVEALMTAGQGGMMIISSSRAVIYASSDEDFADAARSAAAATRQEVNQYRNLPL</sequence>
<keyword evidence="5 7" id="KW-0456">Lyase</keyword>
<dbReference type="PROSITE" id="PS00156">
    <property type="entry name" value="OMPDECASE"/>
    <property type="match status" value="1"/>
</dbReference>
<dbReference type="EC" id="4.1.1.23" evidence="7"/>
<dbReference type="AlphaFoldDB" id="A0A972VU35"/>
<evidence type="ECO:0000256" key="7">
    <source>
        <dbReference type="HAMAP-Rule" id="MF_01215"/>
    </source>
</evidence>
<organism evidence="9 10">
    <name type="scientific">SAR86 cluster bacterium</name>
    <dbReference type="NCBI Taxonomy" id="2030880"/>
    <lineage>
        <taxon>Bacteria</taxon>
        <taxon>Pseudomonadati</taxon>
        <taxon>Pseudomonadota</taxon>
        <taxon>Gammaproteobacteria</taxon>
        <taxon>SAR86 cluster</taxon>
    </lineage>
</organism>
<feature type="domain" description="Orotidine 5'-phosphate decarboxylase" evidence="8">
    <location>
        <begin position="18"/>
        <end position="252"/>
    </location>
</feature>
<dbReference type="CDD" id="cd04725">
    <property type="entry name" value="OMP_decarboxylase_like"/>
    <property type="match status" value="1"/>
</dbReference>
<dbReference type="InterPro" id="IPR001754">
    <property type="entry name" value="OMPdeCOase_dom"/>
</dbReference>
<evidence type="ECO:0000313" key="9">
    <source>
        <dbReference type="EMBL" id="NQV63788.1"/>
    </source>
</evidence>
<dbReference type="InterPro" id="IPR018089">
    <property type="entry name" value="OMPdecase_AS"/>
</dbReference>
<keyword evidence="3 7" id="KW-0210">Decarboxylase</keyword>
<dbReference type="Pfam" id="PF00215">
    <property type="entry name" value="OMPdecase"/>
    <property type="match status" value="1"/>
</dbReference>
<dbReference type="GO" id="GO:0044205">
    <property type="term" value="P:'de novo' UMP biosynthetic process"/>
    <property type="evidence" value="ECO:0007669"/>
    <property type="project" value="UniProtKB-UniRule"/>
</dbReference>
<dbReference type="EMBL" id="JABMOJ010000016">
    <property type="protein sequence ID" value="NQV63788.1"/>
    <property type="molecule type" value="Genomic_DNA"/>
</dbReference>
<evidence type="ECO:0000259" key="8">
    <source>
        <dbReference type="SMART" id="SM00934"/>
    </source>
</evidence>
<dbReference type="PANTHER" id="PTHR43375">
    <property type="entry name" value="OROTIDINE 5'-PHOSPHATE DECARBOXYLASE"/>
    <property type="match status" value="1"/>
</dbReference>
<dbReference type="NCBIfam" id="TIGR02127">
    <property type="entry name" value="pyrF_sub2"/>
    <property type="match status" value="1"/>
</dbReference>
<gene>
    <name evidence="7 9" type="primary">pyrF</name>
    <name evidence="9" type="ORF">HQ497_00360</name>
</gene>
<dbReference type="GO" id="GO:0004590">
    <property type="term" value="F:orotidine-5'-phosphate decarboxylase activity"/>
    <property type="evidence" value="ECO:0007669"/>
    <property type="project" value="UniProtKB-UniRule"/>
</dbReference>
<evidence type="ECO:0000256" key="2">
    <source>
        <dbReference type="ARBA" id="ARBA00008847"/>
    </source>
</evidence>
<protein>
    <recommendedName>
        <fullName evidence="7">Orotidine 5'-phosphate decarboxylase</fullName>
        <ecNumber evidence="7">4.1.1.23</ecNumber>
    </recommendedName>
    <alternativeName>
        <fullName evidence="7">OMP decarboxylase</fullName>
        <shortName evidence="7">OMPDCase</shortName>
        <shortName evidence="7">OMPdecase</shortName>
    </alternativeName>
</protein>
<evidence type="ECO:0000256" key="4">
    <source>
        <dbReference type="ARBA" id="ARBA00022975"/>
    </source>
</evidence>
<dbReference type="InterPro" id="IPR011995">
    <property type="entry name" value="OMPdecase_type-2"/>
</dbReference>
<comment type="pathway">
    <text evidence="1 7">Pyrimidine metabolism; UMP biosynthesis via de novo pathway; UMP from orotate: step 2/2.</text>
</comment>
<dbReference type="GO" id="GO:0006207">
    <property type="term" value="P:'de novo' pyrimidine nucleobase biosynthetic process"/>
    <property type="evidence" value="ECO:0007669"/>
    <property type="project" value="InterPro"/>
</dbReference>
<evidence type="ECO:0000256" key="6">
    <source>
        <dbReference type="ARBA" id="ARBA00049157"/>
    </source>
</evidence>
<dbReference type="Proteomes" id="UP000754644">
    <property type="component" value="Unassembled WGS sequence"/>
</dbReference>
<dbReference type="SMART" id="SM00934">
    <property type="entry name" value="OMPdecase"/>
    <property type="match status" value="1"/>
</dbReference>
<comment type="similarity">
    <text evidence="2 7">Belongs to the OMP decarboxylase family. Type 2 subfamily.</text>
</comment>
<dbReference type="SUPFAM" id="SSF51366">
    <property type="entry name" value="Ribulose-phoshate binding barrel"/>
    <property type="match status" value="1"/>
</dbReference>
<dbReference type="Gene3D" id="3.20.20.70">
    <property type="entry name" value="Aldolase class I"/>
    <property type="match status" value="1"/>
</dbReference>
<evidence type="ECO:0000256" key="5">
    <source>
        <dbReference type="ARBA" id="ARBA00023239"/>
    </source>
</evidence>